<reference evidence="8" key="1">
    <citation type="submission" date="2021-04" db="EMBL/GenBank/DDBJ databases">
        <authorList>
            <consortium name="Molecular Ecology Group"/>
        </authorList>
    </citation>
    <scope>NUCLEOTIDE SEQUENCE</scope>
</reference>
<dbReference type="GO" id="GO:0005694">
    <property type="term" value="C:chromosome"/>
    <property type="evidence" value="ECO:0007669"/>
    <property type="project" value="UniProtKB-ARBA"/>
</dbReference>
<keyword evidence="3 5" id="KW-0863">Zinc-finger</keyword>
<evidence type="ECO:0000313" key="8">
    <source>
        <dbReference type="EMBL" id="CAG5134105.1"/>
    </source>
</evidence>
<keyword evidence="9" id="KW-1185">Reference proteome</keyword>
<dbReference type="EMBL" id="CAJHNH020006791">
    <property type="protein sequence ID" value="CAG5134105.1"/>
    <property type="molecule type" value="Genomic_DNA"/>
</dbReference>
<feature type="domain" description="C2H2-type" evidence="7">
    <location>
        <begin position="1"/>
        <end position="26"/>
    </location>
</feature>
<dbReference type="GO" id="GO:0005634">
    <property type="term" value="C:nucleus"/>
    <property type="evidence" value="ECO:0007669"/>
    <property type="project" value="TreeGrafter"/>
</dbReference>
<comment type="caution">
    <text evidence="8">The sequence shown here is derived from an EMBL/GenBank/DDBJ whole genome shotgun (WGS) entry which is preliminary data.</text>
</comment>
<evidence type="ECO:0000256" key="3">
    <source>
        <dbReference type="ARBA" id="ARBA00022771"/>
    </source>
</evidence>
<evidence type="ECO:0000313" key="9">
    <source>
        <dbReference type="Proteomes" id="UP000678393"/>
    </source>
</evidence>
<evidence type="ECO:0000256" key="4">
    <source>
        <dbReference type="ARBA" id="ARBA00022833"/>
    </source>
</evidence>
<dbReference type="PANTHER" id="PTHR24403:SF43">
    <property type="entry name" value="ZINC FINGER PROTEIN 64"/>
    <property type="match status" value="1"/>
</dbReference>
<dbReference type="PROSITE" id="PS50157">
    <property type="entry name" value="ZINC_FINGER_C2H2_2"/>
    <property type="match status" value="5"/>
</dbReference>
<feature type="compositionally biased region" description="Polar residues" evidence="6">
    <location>
        <begin position="393"/>
        <end position="403"/>
    </location>
</feature>
<dbReference type="OrthoDB" id="654211at2759"/>
<dbReference type="GO" id="GO:0008270">
    <property type="term" value="F:zinc ion binding"/>
    <property type="evidence" value="ECO:0007669"/>
    <property type="project" value="UniProtKB-KW"/>
</dbReference>
<feature type="non-terminal residue" evidence="8">
    <location>
        <position position="1"/>
    </location>
</feature>
<proteinExistence type="predicted"/>
<organism evidence="8 9">
    <name type="scientific">Candidula unifasciata</name>
    <dbReference type="NCBI Taxonomy" id="100452"/>
    <lineage>
        <taxon>Eukaryota</taxon>
        <taxon>Metazoa</taxon>
        <taxon>Spiralia</taxon>
        <taxon>Lophotrochozoa</taxon>
        <taxon>Mollusca</taxon>
        <taxon>Gastropoda</taxon>
        <taxon>Heterobranchia</taxon>
        <taxon>Euthyneura</taxon>
        <taxon>Panpulmonata</taxon>
        <taxon>Eupulmonata</taxon>
        <taxon>Stylommatophora</taxon>
        <taxon>Helicina</taxon>
        <taxon>Helicoidea</taxon>
        <taxon>Geomitridae</taxon>
        <taxon>Candidula</taxon>
    </lineage>
</organism>
<dbReference type="FunFam" id="3.30.160.60:FF:001732">
    <property type="entry name" value="Zgc:162936"/>
    <property type="match status" value="1"/>
</dbReference>
<dbReference type="GO" id="GO:0043565">
    <property type="term" value="F:sequence-specific DNA binding"/>
    <property type="evidence" value="ECO:0007669"/>
    <property type="project" value="UniProtKB-ARBA"/>
</dbReference>
<keyword evidence="1" id="KW-0479">Metal-binding</keyword>
<dbReference type="Proteomes" id="UP000678393">
    <property type="component" value="Unassembled WGS sequence"/>
</dbReference>
<dbReference type="Pfam" id="PF00096">
    <property type="entry name" value="zf-C2H2"/>
    <property type="match status" value="3"/>
</dbReference>
<evidence type="ECO:0000256" key="6">
    <source>
        <dbReference type="SAM" id="MobiDB-lite"/>
    </source>
</evidence>
<sequence>CQICSYASRNSSQLIVHLRTHTGDCPFHCTKCPAKFKINSDLKRHVRIHTGEKPFQCDRCDYKSSNKGNLKTHMKINHLEENELHCPACQFATSSRKRFREHERVHNVLVVRCTQCEYTCANFGQLRSHAIIHNSVKPFRCKLCPYSSRQSGNLKKHVQNMHLHKLRSRSKNTAVENVLLPISERSSVQRRRSTAGCRKLHSCQQCGSSFVREDSLRCHMKQHSSHVGESTIEEEADEKLLSADAGMDLQSTPTTNTATSTFYGIQQIVAAASKIYEENYGAIRATDNHPAARSKSFPSLDSLPEPSVDQSAPQSRSHAAFSNFYTPASADAKLKKKRRITALPQLPWENGFFSASVSSPYDSHLPSSLVDVPESLSSHSKTQTGNIEEASGQKLQSESAQHNSVFTQDKPIHILNQHIGKQLGPDLIKGRKIEKSFLSPMKLSSPPPSELTPLSQLPPKADCSRRQSAASIQQPVTVSLQSQPLHPLSVNPMHVQLQPTSQIQIVMSGAAVSKPGQLVGTQENSVLPQQILLQVQGSSEGSKIFTIPLASLNSLQTTGQILPHIVNHFTLQQNSLISSKVSHITESQLAGAQMLNQPALKLTDSIQNNTVTSRRVTSIPETAEDVFSNVKQLGSSG</sequence>
<dbReference type="InterPro" id="IPR036236">
    <property type="entry name" value="Znf_C2H2_sf"/>
</dbReference>
<feature type="region of interest" description="Disordered" evidence="6">
    <location>
        <begin position="287"/>
        <end position="320"/>
    </location>
</feature>
<dbReference type="PROSITE" id="PS00028">
    <property type="entry name" value="ZINC_FINGER_C2H2_1"/>
    <property type="match status" value="3"/>
</dbReference>
<evidence type="ECO:0000256" key="2">
    <source>
        <dbReference type="ARBA" id="ARBA00022737"/>
    </source>
</evidence>
<feature type="compositionally biased region" description="Polar residues" evidence="6">
    <location>
        <begin position="375"/>
        <end position="386"/>
    </location>
</feature>
<name>A0A8S4A2C9_9EUPU</name>
<evidence type="ECO:0000256" key="1">
    <source>
        <dbReference type="ARBA" id="ARBA00022723"/>
    </source>
</evidence>
<dbReference type="InterPro" id="IPR050688">
    <property type="entry name" value="Zinc_finger/UBP_domain"/>
</dbReference>
<keyword evidence="2" id="KW-0677">Repeat</keyword>
<dbReference type="InterPro" id="IPR013087">
    <property type="entry name" value="Znf_C2H2_type"/>
</dbReference>
<gene>
    <name evidence="8" type="ORF">CUNI_LOCUS19663</name>
</gene>
<protein>
    <recommendedName>
        <fullName evidence="7">C2H2-type domain-containing protein</fullName>
    </recommendedName>
</protein>
<dbReference type="FunFam" id="3.30.160.60:FF:000100">
    <property type="entry name" value="Zinc finger 45-like"/>
    <property type="match status" value="1"/>
</dbReference>
<feature type="domain" description="C2H2-type" evidence="7">
    <location>
        <begin position="111"/>
        <end position="138"/>
    </location>
</feature>
<dbReference type="AlphaFoldDB" id="A0A8S4A2C9"/>
<feature type="region of interest" description="Disordered" evidence="6">
    <location>
        <begin position="364"/>
        <end position="403"/>
    </location>
</feature>
<accession>A0A8S4A2C9</accession>
<feature type="domain" description="C2H2-type" evidence="7">
    <location>
        <begin position="201"/>
        <end position="231"/>
    </location>
</feature>
<feature type="region of interest" description="Disordered" evidence="6">
    <location>
        <begin position="440"/>
        <end position="461"/>
    </location>
</feature>
<feature type="compositionally biased region" description="Polar residues" evidence="6">
    <location>
        <begin position="308"/>
        <end position="317"/>
    </location>
</feature>
<dbReference type="SUPFAM" id="SSF57667">
    <property type="entry name" value="beta-beta-alpha zinc fingers"/>
    <property type="match status" value="4"/>
</dbReference>
<evidence type="ECO:0000256" key="5">
    <source>
        <dbReference type="PROSITE-ProRule" id="PRU00042"/>
    </source>
</evidence>
<dbReference type="GO" id="GO:0045944">
    <property type="term" value="P:positive regulation of transcription by RNA polymerase II"/>
    <property type="evidence" value="ECO:0007669"/>
    <property type="project" value="TreeGrafter"/>
</dbReference>
<dbReference type="FunFam" id="3.30.160.60:FF:000412">
    <property type="entry name" value="zinc finger protein 64 isoform X1"/>
    <property type="match status" value="1"/>
</dbReference>
<dbReference type="PANTHER" id="PTHR24403">
    <property type="entry name" value="ZINC FINGER PROTEIN"/>
    <property type="match status" value="1"/>
</dbReference>
<feature type="domain" description="C2H2-type" evidence="7">
    <location>
        <begin position="55"/>
        <end position="83"/>
    </location>
</feature>
<dbReference type="SMART" id="SM00355">
    <property type="entry name" value="ZnF_C2H2"/>
    <property type="match status" value="7"/>
</dbReference>
<feature type="domain" description="C2H2-type" evidence="7">
    <location>
        <begin position="27"/>
        <end position="54"/>
    </location>
</feature>
<evidence type="ECO:0000259" key="7">
    <source>
        <dbReference type="PROSITE" id="PS50157"/>
    </source>
</evidence>
<keyword evidence="4" id="KW-0862">Zinc</keyword>
<dbReference type="Gene3D" id="3.30.160.60">
    <property type="entry name" value="Classic Zinc Finger"/>
    <property type="match status" value="4"/>
</dbReference>